<dbReference type="AlphaFoldDB" id="A0A2U8E6C1"/>
<dbReference type="RefSeq" id="WP_108826208.1">
    <property type="nucleotide sequence ID" value="NZ_CP023004.1"/>
</dbReference>
<organism evidence="1 2">
    <name type="scientific">Ereboglobus luteus</name>
    <dbReference type="NCBI Taxonomy" id="1796921"/>
    <lineage>
        <taxon>Bacteria</taxon>
        <taxon>Pseudomonadati</taxon>
        <taxon>Verrucomicrobiota</taxon>
        <taxon>Opitutia</taxon>
        <taxon>Opitutales</taxon>
        <taxon>Opitutaceae</taxon>
        <taxon>Ereboglobus</taxon>
    </lineage>
</organism>
<evidence type="ECO:0000313" key="2">
    <source>
        <dbReference type="Proteomes" id="UP000244896"/>
    </source>
</evidence>
<evidence type="ECO:0000313" key="1">
    <source>
        <dbReference type="EMBL" id="AWI10305.1"/>
    </source>
</evidence>
<dbReference type="EMBL" id="CP023004">
    <property type="protein sequence ID" value="AWI10305.1"/>
    <property type="molecule type" value="Genomic_DNA"/>
</dbReference>
<name>A0A2U8E6C1_9BACT</name>
<dbReference type="KEGG" id="elut:CKA38_14520"/>
<protein>
    <submittedName>
        <fullName evidence="1">Uncharacterized protein</fullName>
    </submittedName>
</protein>
<reference evidence="1 2" key="1">
    <citation type="journal article" date="2018" name="Syst. Appl. Microbiol.">
        <title>Ereboglobus luteus gen. nov. sp. nov. from cockroach guts, and new insights into the oxygen relationship of the genera Opitutus and Didymococcus (Verrucomicrobia: Opitutaceae).</title>
        <authorList>
            <person name="Tegtmeier D."/>
            <person name="Belitz A."/>
            <person name="Radek R."/>
            <person name="Heimerl T."/>
            <person name="Brune A."/>
        </authorList>
    </citation>
    <scope>NUCLEOTIDE SEQUENCE [LARGE SCALE GENOMIC DNA]</scope>
    <source>
        <strain evidence="1 2">Ho45</strain>
    </source>
</reference>
<dbReference type="Proteomes" id="UP000244896">
    <property type="component" value="Chromosome"/>
</dbReference>
<sequence length="79" mass="8948">MKASTKKVRLTLTIDRDLHRELRAEADVRYGGNISKLINELIREIRGEDFAVAVQLSTGQTLTQVDIKAIARCVLKLQR</sequence>
<accession>A0A2U8E6C1</accession>
<keyword evidence="2" id="KW-1185">Reference proteome</keyword>
<gene>
    <name evidence="1" type="ORF">CKA38_14520</name>
</gene>
<proteinExistence type="predicted"/>